<accession>A0A9D4DWY2</accession>
<dbReference type="AlphaFoldDB" id="A0A9D4DWY2"/>
<dbReference type="EMBL" id="JAIWYP010000009">
    <property type="protein sequence ID" value="KAH3768718.1"/>
    <property type="molecule type" value="Genomic_DNA"/>
</dbReference>
<dbReference type="Proteomes" id="UP000828390">
    <property type="component" value="Unassembled WGS sequence"/>
</dbReference>
<keyword evidence="2" id="KW-1185">Reference proteome</keyword>
<reference evidence="1" key="1">
    <citation type="journal article" date="2019" name="bioRxiv">
        <title>The Genome of the Zebra Mussel, Dreissena polymorpha: A Resource for Invasive Species Research.</title>
        <authorList>
            <person name="McCartney M.A."/>
            <person name="Auch B."/>
            <person name="Kono T."/>
            <person name="Mallez S."/>
            <person name="Zhang Y."/>
            <person name="Obille A."/>
            <person name="Becker A."/>
            <person name="Abrahante J.E."/>
            <person name="Garbe J."/>
            <person name="Badalamenti J.P."/>
            <person name="Herman A."/>
            <person name="Mangelson H."/>
            <person name="Liachko I."/>
            <person name="Sullivan S."/>
            <person name="Sone E.D."/>
            <person name="Koren S."/>
            <person name="Silverstein K.A.T."/>
            <person name="Beckman K.B."/>
            <person name="Gohl D.M."/>
        </authorList>
    </citation>
    <scope>NUCLEOTIDE SEQUENCE</scope>
    <source>
        <strain evidence="1">Duluth1</strain>
        <tissue evidence="1">Whole animal</tissue>
    </source>
</reference>
<proteinExistence type="predicted"/>
<gene>
    <name evidence="1" type="ORF">DPMN_169935</name>
</gene>
<evidence type="ECO:0000313" key="1">
    <source>
        <dbReference type="EMBL" id="KAH3768718.1"/>
    </source>
</evidence>
<organism evidence="1 2">
    <name type="scientific">Dreissena polymorpha</name>
    <name type="common">Zebra mussel</name>
    <name type="synonym">Mytilus polymorpha</name>
    <dbReference type="NCBI Taxonomy" id="45954"/>
    <lineage>
        <taxon>Eukaryota</taxon>
        <taxon>Metazoa</taxon>
        <taxon>Spiralia</taxon>
        <taxon>Lophotrochozoa</taxon>
        <taxon>Mollusca</taxon>
        <taxon>Bivalvia</taxon>
        <taxon>Autobranchia</taxon>
        <taxon>Heteroconchia</taxon>
        <taxon>Euheterodonta</taxon>
        <taxon>Imparidentia</taxon>
        <taxon>Neoheterodontei</taxon>
        <taxon>Myida</taxon>
        <taxon>Dreissenoidea</taxon>
        <taxon>Dreissenidae</taxon>
        <taxon>Dreissena</taxon>
    </lineage>
</organism>
<sequence length="52" mass="5855">MADGTQAKLVSPVIDSIISRLTESKIKKQVEDHLYNIAVNENEIDKETIAER</sequence>
<reference evidence="1" key="2">
    <citation type="submission" date="2020-11" db="EMBL/GenBank/DDBJ databases">
        <authorList>
            <person name="McCartney M.A."/>
            <person name="Auch B."/>
            <person name="Kono T."/>
            <person name="Mallez S."/>
            <person name="Becker A."/>
            <person name="Gohl D.M."/>
            <person name="Silverstein K.A.T."/>
            <person name="Koren S."/>
            <person name="Bechman K.B."/>
            <person name="Herman A."/>
            <person name="Abrahante J.E."/>
            <person name="Garbe J."/>
        </authorList>
    </citation>
    <scope>NUCLEOTIDE SEQUENCE</scope>
    <source>
        <strain evidence="1">Duluth1</strain>
        <tissue evidence="1">Whole animal</tissue>
    </source>
</reference>
<protein>
    <submittedName>
        <fullName evidence="1">Uncharacterized protein</fullName>
    </submittedName>
</protein>
<name>A0A9D4DWY2_DREPO</name>
<comment type="caution">
    <text evidence="1">The sequence shown here is derived from an EMBL/GenBank/DDBJ whole genome shotgun (WGS) entry which is preliminary data.</text>
</comment>
<evidence type="ECO:0000313" key="2">
    <source>
        <dbReference type="Proteomes" id="UP000828390"/>
    </source>
</evidence>